<dbReference type="Gene3D" id="1.10.1200.150">
    <property type="entry name" value="Transcriptional regulator CtsR, C-terminal domain"/>
    <property type="match status" value="1"/>
</dbReference>
<keyword evidence="4" id="KW-1185">Reference proteome</keyword>
<dbReference type="InterPro" id="IPR041908">
    <property type="entry name" value="CtsR_C_sf"/>
</dbReference>
<dbReference type="InterPro" id="IPR041902">
    <property type="entry name" value="CtsR_N_sf"/>
</dbReference>
<gene>
    <name evidence="3" type="ORF">H8S45_14545</name>
</gene>
<evidence type="ECO:0000313" key="3">
    <source>
        <dbReference type="EMBL" id="MBC5726670.1"/>
    </source>
</evidence>
<sequence length="151" mass="16473">MKMSDIIADFIGEMLSEGGGVAEVQRKSLADRFSCVPSQINYVIETRFTPEHGYLVESQRGGGGYIRIVRLLDDKQRTLLEAARGIGGRLTQNDAARLTRALVSAELLTQREGQLLLSACSDGALAEVEKSDRDRLRAAIFRCAVMGVATI</sequence>
<name>A0A923LZ11_9FIRM</name>
<reference evidence="3" key="1">
    <citation type="submission" date="2020-08" db="EMBL/GenBank/DDBJ databases">
        <title>Genome public.</title>
        <authorList>
            <person name="Liu C."/>
            <person name="Sun Q."/>
        </authorList>
    </citation>
    <scope>NUCLEOTIDE SEQUENCE</scope>
    <source>
        <strain evidence="3">NSJ-28</strain>
    </source>
</reference>
<evidence type="ECO:0000313" key="4">
    <source>
        <dbReference type="Proteomes" id="UP000606499"/>
    </source>
</evidence>
<protein>
    <submittedName>
        <fullName evidence="3">CtsR family transcriptional regulator</fullName>
    </submittedName>
</protein>
<dbReference type="Pfam" id="PF05848">
    <property type="entry name" value="CtsR"/>
    <property type="match status" value="1"/>
</dbReference>
<dbReference type="Pfam" id="PF17727">
    <property type="entry name" value="CtsR_C"/>
    <property type="match status" value="1"/>
</dbReference>
<dbReference type="EMBL" id="JACOPL010000023">
    <property type="protein sequence ID" value="MBC5726670.1"/>
    <property type="molecule type" value="Genomic_DNA"/>
</dbReference>
<dbReference type="Proteomes" id="UP000606499">
    <property type="component" value="Unassembled WGS sequence"/>
</dbReference>
<evidence type="ECO:0000259" key="1">
    <source>
        <dbReference type="Pfam" id="PF05848"/>
    </source>
</evidence>
<accession>A0A923LZ11</accession>
<dbReference type="Gene3D" id="3.30.56.130">
    <property type="entry name" value="Transcriptional regulator CtsR, winged HTH domain"/>
    <property type="match status" value="1"/>
</dbReference>
<feature type="domain" description="CtsR C-terminal dimerization" evidence="2">
    <location>
        <begin position="84"/>
        <end position="142"/>
    </location>
</feature>
<dbReference type="InterPro" id="IPR040465">
    <property type="entry name" value="CtsR_N"/>
</dbReference>
<proteinExistence type="predicted"/>
<comment type="caution">
    <text evidence="3">The sequence shown here is derived from an EMBL/GenBank/DDBJ whole genome shotgun (WGS) entry which is preliminary data.</text>
</comment>
<dbReference type="AlphaFoldDB" id="A0A923LZ11"/>
<organism evidence="3 4">
    <name type="scientific">Agathobaculum faecis</name>
    <dbReference type="NCBI Taxonomy" id="2763013"/>
    <lineage>
        <taxon>Bacteria</taxon>
        <taxon>Bacillati</taxon>
        <taxon>Bacillota</taxon>
        <taxon>Clostridia</taxon>
        <taxon>Eubacteriales</taxon>
        <taxon>Butyricicoccaceae</taxon>
        <taxon>Agathobaculum</taxon>
    </lineage>
</organism>
<feature type="domain" description="CtsR N-terminal HTH" evidence="1">
    <location>
        <begin position="2"/>
        <end position="71"/>
    </location>
</feature>
<dbReference type="RefSeq" id="WP_054328337.1">
    <property type="nucleotide sequence ID" value="NZ_JACOPL010000023.1"/>
</dbReference>
<dbReference type="InterPro" id="IPR041473">
    <property type="entry name" value="CtsR_C"/>
</dbReference>
<evidence type="ECO:0000259" key="2">
    <source>
        <dbReference type="Pfam" id="PF17727"/>
    </source>
</evidence>